<sequence length="265" mass="29585">MVSRKVSGILGLLGSLVLVVLIISFMIWSEFPDVLVLGAGVFFGLLFLLRVIGVYRGTRARKQNYSTFESNSLGQPVTEKYVTPYQADAPVTKEEKILCHAAPIRPVASGVKSFSSGPGTTTVMGKARAKDSENCLVLTNRRFLFLMLGPKELRQYSQDSKITNLLESLPGDASAKRNWLWLNAANEIKEALGQMIDQKDLETMRTSLFSYSIPLKHIRGIKRNSRSQSLILAVGRHSLQYSFRLVEDFLCVTETLDKMGFMIKV</sequence>
<evidence type="ECO:0000313" key="3">
    <source>
        <dbReference type="Proteomes" id="UP000032233"/>
    </source>
</evidence>
<dbReference type="RefSeq" id="WP_044346039.1">
    <property type="nucleotide sequence ID" value="NZ_AZAC01000001.1"/>
</dbReference>
<dbReference type="InParanoid" id="A0A0D2JK73"/>
<dbReference type="OrthoDB" id="5519139at2"/>
<gene>
    <name evidence="2" type="ORF">X474_00100</name>
</gene>
<proteinExistence type="predicted"/>
<accession>A0A0D2JK73</accession>
<name>A0A0D2JK73_9BACT</name>
<feature type="transmembrane region" description="Helical" evidence="1">
    <location>
        <begin position="34"/>
        <end position="55"/>
    </location>
</feature>
<keyword evidence="1" id="KW-1133">Transmembrane helix</keyword>
<protein>
    <submittedName>
        <fullName evidence="2">Uncharacterized protein</fullName>
    </submittedName>
</protein>
<comment type="caution">
    <text evidence="2">The sequence shown here is derived from an EMBL/GenBank/DDBJ whole genome shotgun (WGS) entry which is preliminary data.</text>
</comment>
<keyword evidence="1" id="KW-0812">Transmembrane</keyword>
<keyword evidence="1" id="KW-0472">Membrane</keyword>
<dbReference type="EMBL" id="AZAC01000001">
    <property type="protein sequence ID" value="KIX16006.1"/>
    <property type="molecule type" value="Genomic_DNA"/>
</dbReference>
<dbReference type="Proteomes" id="UP000032233">
    <property type="component" value="Unassembled WGS sequence"/>
</dbReference>
<keyword evidence="3" id="KW-1185">Reference proteome</keyword>
<organism evidence="2 3">
    <name type="scientific">Dethiosulfatarculus sandiegensis</name>
    <dbReference type="NCBI Taxonomy" id="1429043"/>
    <lineage>
        <taxon>Bacteria</taxon>
        <taxon>Pseudomonadati</taxon>
        <taxon>Thermodesulfobacteriota</taxon>
        <taxon>Desulfarculia</taxon>
        <taxon>Desulfarculales</taxon>
        <taxon>Desulfarculaceae</taxon>
        <taxon>Dethiosulfatarculus</taxon>
    </lineage>
</organism>
<reference evidence="2 3" key="1">
    <citation type="submission" date="2013-11" db="EMBL/GenBank/DDBJ databases">
        <title>Metagenomic analysis of a methanogenic consortium involved in long chain n-alkane degradation.</title>
        <authorList>
            <person name="Davidova I.A."/>
            <person name="Callaghan A.V."/>
            <person name="Wawrik B."/>
            <person name="Pruitt S."/>
            <person name="Marks C."/>
            <person name="Duncan K.E."/>
            <person name="Suflita J.M."/>
        </authorList>
    </citation>
    <scope>NUCLEOTIDE SEQUENCE [LARGE SCALE GENOMIC DNA]</scope>
    <source>
        <strain evidence="2 3">SPR</strain>
    </source>
</reference>
<evidence type="ECO:0000313" key="2">
    <source>
        <dbReference type="EMBL" id="KIX16006.1"/>
    </source>
</evidence>
<feature type="transmembrane region" description="Helical" evidence="1">
    <location>
        <begin position="7"/>
        <end position="28"/>
    </location>
</feature>
<dbReference type="STRING" id="1429043.X474_00100"/>
<evidence type="ECO:0000256" key="1">
    <source>
        <dbReference type="SAM" id="Phobius"/>
    </source>
</evidence>
<dbReference type="AlphaFoldDB" id="A0A0D2JK73"/>